<evidence type="ECO:0000256" key="1">
    <source>
        <dbReference type="SAM" id="MobiDB-lite"/>
    </source>
</evidence>
<dbReference type="EMBL" id="QKYT01000067">
    <property type="protein sequence ID" value="RIA95165.1"/>
    <property type="molecule type" value="Genomic_DNA"/>
</dbReference>
<dbReference type="AlphaFoldDB" id="A0A397TM58"/>
<gene>
    <name evidence="2" type="ORF">C1645_508247</name>
    <name evidence="3" type="ORF">C1645_517806</name>
</gene>
<organism evidence="3 4">
    <name type="scientific">Glomus cerebriforme</name>
    <dbReference type="NCBI Taxonomy" id="658196"/>
    <lineage>
        <taxon>Eukaryota</taxon>
        <taxon>Fungi</taxon>
        <taxon>Fungi incertae sedis</taxon>
        <taxon>Mucoromycota</taxon>
        <taxon>Glomeromycotina</taxon>
        <taxon>Glomeromycetes</taxon>
        <taxon>Glomerales</taxon>
        <taxon>Glomeraceae</taxon>
        <taxon>Glomus</taxon>
    </lineage>
</organism>
<accession>A0A397TM58</accession>
<proteinExistence type="predicted"/>
<feature type="region of interest" description="Disordered" evidence="1">
    <location>
        <begin position="43"/>
        <end position="98"/>
    </location>
</feature>
<name>A0A397TM58_9GLOM</name>
<evidence type="ECO:0000313" key="4">
    <source>
        <dbReference type="Proteomes" id="UP000265703"/>
    </source>
</evidence>
<comment type="caution">
    <text evidence="3">The sequence shown here is derived from an EMBL/GenBank/DDBJ whole genome shotgun (WGS) entry which is preliminary data.</text>
</comment>
<reference evidence="3 4" key="1">
    <citation type="submission" date="2018-06" db="EMBL/GenBank/DDBJ databases">
        <title>Comparative genomics reveals the genomic features of Rhizophagus irregularis, R. cerebriforme, R. diaphanum and Gigaspora rosea, and their symbiotic lifestyle signature.</title>
        <authorList>
            <person name="Morin E."/>
            <person name="San Clemente H."/>
            <person name="Chen E.C.H."/>
            <person name="De La Providencia I."/>
            <person name="Hainaut M."/>
            <person name="Kuo A."/>
            <person name="Kohler A."/>
            <person name="Murat C."/>
            <person name="Tang N."/>
            <person name="Roy S."/>
            <person name="Loubradou J."/>
            <person name="Henrissat B."/>
            <person name="Grigoriev I.V."/>
            <person name="Corradi N."/>
            <person name="Roux C."/>
            <person name="Martin F.M."/>
        </authorList>
    </citation>
    <scope>NUCLEOTIDE SEQUENCE [LARGE SCALE GENOMIC DNA]</scope>
    <source>
        <strain evidence="3 4">DAOM 227022</strain>
    </source>
</reference>
<feature type="compositionally biased region" description="Polar residues" evidence="1">
    <location>
        <begin position="131"/>
        <end position="158"/>
    </location>
</feature>
<evidence type="ECO:0000313" key="2">
    <source>
        <dbReference type="EMBL" id="RIA95165.1"/>
    </source>
</evidence>
<sequence>MKLKQLFRICNKQIKHFLFIITGPNLVARQEYGPISSILSGISSTPTAPGATETPDATPDVTGTPDAAETPDPETPDAAETPDASGTSDYLPVPPASPPVGVNTIATASYPTPSASASPSAASAYSHYSSLPTAPTASSIPPYSPPTYGSGTTAGKKSVETPSAANKVENSLFGIIIAGVFSLLL</sequence>
<feature type="region of interest" description="Disordered" evidence="1">
    <location>
        <begin position="126"/>
        <end position="158"/>
    </location>
</feature>
<keyword evidence="4" id="KW-1185">Reference proteome</keyword>
<protein>
    <submittedName>
        <fullName evidence="3">Uncharacterized protein</fullName>
    </submittedName>
</protein>
<dbReference type="EMBL" id="QKYT01000007">
    <property type="protein sequence ID" value="RIA99058.1"/>
    <property type="molecule type" value="Genomic_DNA"/>
</dbReference>
<dbReference type="Proteomes" id="UP000265703">
    <property type="component" value="Unassembled WGS sequence"/>
</dbReference>
<evidence type="ECO:0000313" key="3">
    <source>
        <dbReference type="EMBL" id="RIA99058.1"/>
    </source>
</evidence>